<evidence type="ECO:0000256" key="2">
    <source>
        <dbReference type="ARBA" id="ARBA00023295"/>
    </source>
</evidence>
<dbReference type="Pfam" id="PF01156">
    <property type="entry name" value="IU_nuc_hydro"/>
    <property type="match status" value="1"/>
</dbReference>
<evidence type="ECO:0000256" key="1">
    <source>
        <dbReference type="ARBA" id="ARBA00022801"/>
    </source>
</evidence>
<dbReference type="GO" id="GO:0008477">
    <property type="term" value="F:purine nucleosidase activity"/>
    <property type="evidence" value="ECO:0007669"/>
    <property type="project" value="TreeGrafter"/>
</dbReference>
<comment type="caution">
    <text evidence="4">The sequence shown here is derived from an EMBL/GenBank/DDBJ whole genome shotgun (WGS) entry which is preliminary data.</text>
</comment>
<reference evidence="4" key="1">
    <citation type="journal article" date="2014" name="Front. Microbiol.">
        <title>High frequency of phylogenetically diverse reductive dehalogenase-homologous genes in deep subseafloor sedimentary metagenomes.</title>
        <authorList>
            <person name="Kawai M."/>
            <person name="Futagami T."/>
            <person name="Toyoda A."/>
            <person name="Takaki Y."/>
            <person name="Nishi S."/>
            <person name="Hori S."/>
            <person name="Arai W."/>
            <person name="Tsubouchi T."/>
            <person name="Morono Y."/>
            <person name="Uchiyama I."/>
            <person name="Ito T."/>
            <person name="Fujiyama A."/>
            <person name="Inagaki F."/>
            <person name="Takami H."/>
        </authorList>
    </citation>
    <scope>NUCLEOTIDE SEQUENCE</scope>
    <source>
        <strain evidence="4">Expedition CK06-06</strain>
    </source>
</reference>
<dbReference type="PANTHER" id="PTHR12304">
    <property type="entry name" value="INOSINE-URIDINE PREFERRING NUCLEOSIDE HYDROLASE"/>
    <property type="match status" value="1"/>
</dbReference>
<keyword evidence="1" id="KW-0378">Hydrolase</keyword>
<dbReference type="EMBL" id="BARV01011094">
    <property type="protein sequence ID" value="GAI03905.1"/>
    <property type="molecule type" value="Genomic_DNA"/>
</dbReference>
<protein>
    <recommendedName>
        <fullName evidence="3">Inosine/uridine-preferring nucleoside hydrolase domain-containing protein</fullName>
    </recommendedName>
</protein>
<evidence type="ECO:0000313" key="4">
    <source>
        <dbReference type="EMBL" id="GAI03905.1"/>
    </source>
</evidence>
<evidence type="ECO:0000259" key="3">
    <source>
        <dbReference type="Pfam" id="PF01156"/>
    </source>
</evidence>
<gene>
    <name evidence="4" type="ORF">S06H3_21194</name>
</gene>
<dbReference type="InterPro" id="IPR036452">
    <property type="entry name" value="Ribo_hydro-like"/>
</dbReference>
<sequence>IVFMGGSAESGNVTPYAEFNIWMDPEAAKIVLNSGIKKITMVGLNVTHKALISSDECDALHDIGTKASMASANFIKKRITGGEIQGQNAAPVHDALAVASIIDDAVIKTRLCNVDVETLPGVTDGRTVCDFNNEKRNNVHVAIKVNRNIFYKILIDVLSLSI</sequence>
<dbReference type="GO" id="GO:0005829">
    <property type="term" value="C:cytosol"/>
    <property type="evidence" value="ECO:0007669"/>
    <property type="project" value="TreeGrafter"/>
</dbReference>
<name>X1LNE0_9ZZZZ</name>
<organism evidence="4">
    <name type="scientific">marine sediment metagenome</name>
    <dbReference type="NCBI Taxonomy" id="412755"/>
    <lineage>
        <taxon>unclassified sequences</taxon>
        <taxon>metagenomes</taxon>
        <taxon>ecological metagenomes</taxon>
    </lineage>
</organism>
<feature type="domain" description="Inosine/uridine-preferring nucleoside hydrolase" evidence="3">
    <location>
        <begin position="1"/>
        <end position="151"/>
    </location>
</feature>
<feature type="non-terminal residue" evidence="4">
    <location>
        <position position="1"/>
    </location>
</feature>
<dbReference type="InterPro" id="IPR023186">
    <property type="entry name" value="IUNH"/>
</dbReference>
<dbReference type="Gene3D" id="3.90.245.10">
    <property type="entry name" value="Ribonucleoside hydrolase-like"/>
    <property type="match status" value="1"/>
</dbReference>
<proteinExistence type="predicted"/>
<dbReference type="PANTHER" id="PTHR12304:SF4">
    <property type="entry name" value="URIDINE NUCLEOSIDASE"/>
    <property type="match status" value="1"/>
</dbReference>
<keyword evidence="2" id="KW-0326">Glycosidase</keyword>
<dbReference type="GO" id="GO:0006152">
    <property type="term" value="P:purine nucleoside catabolic process"/>
    <property type="evidence" value="ECO:0007669"/>
    <property type="project" value="TreeGrafter"/>
</dbReference>
<dbReference type="SUPFAM" id="SSF53590">
    <property type="entry name" value="Nucleoside hydrolase"/>
    <property type="match status" value="1"/>
</dbReference>
<dbReference type="AlphaFoldDB" id="X1LNE0"/>
<dbReference type="InterPro" id="IPR001910">
    <property type="entry name" value="Inosine/uridine_hydrolase_dom"/>
</dbReference>
<accession>X1LNE0</accession>